<gene>
    <name evidence="1" type="ORF">GCK72_012154</name>
</gene>
<evidence type="ECO:0000313" key="2">
    <source>
        <dbReference type="Proteomes" id="UP000483820"/>
    </source>
</evidence>
<reference evidence="1 2" key="1">
    <citation type="submission" date="2019-12" db="EMBL/GenBank/DDBJ databases">
        <title>Chromosome-level assembly of the Caenorhabditis remanei genome.</title>
        <authorList>
            <person name="Teterina A.A."/>
            <person name="Willis J.H."/>
            <person name="Phillips P.C."/>
        </authorList>
    </citation>
    <scope>NUCLEOTIDE SEQUENCE [LARGE SCALE GENOMIC DNA]</scope>
    <source>
        <strain evidence="1 2">PX506</strain>
        <tissue evidence="1">Whole organism</tissue>
    </source>
</reference>
<dbReference type="Proteomes" id="UP000483820">
    <property type="component" value="Chromosome IV"/>
</dbReference>
<dbReference type="AlphaFoldDB" id="A0A6A5GM50"/>
<comment type="caution">
    <text evidence="1">The sequence shown here is derived from an EMBL/GenBank/DDBJ whole genome shotgun (WGS) entry which is preliminary data.</text>
</comment>
<sequence length="106" mass="11511">MISSCGGDPFFRIFAEAPPPNVFISMDSPVLNMIPAGDVVRDSDDGVTDSGVISAIGETTSMSNEHFEANDDCSFSRFLLMNEPLKKSGRGLEGNGRSLYKKIEKF</sequence>
<dbReference type="EMBL" id="WUAV01000004">
    <property type="protein sequence ID" value="KAF1755704.1"/>
    <property type="molecule type" value="Genomic_DNA"/>
</dbReference>
<organism evidence="1 2">
    <name type="scientific">Caenorhabditis remanei</name>
    <name type="common">Caenorhabditis vulgaris</name>
    <dbReference type="NCBI Taxonomy" id="31234"/>
    <lineage>
        <taxon>Eukaryota</taxon>
        <taxon>Metazoa</taxon>
        <taxon>Ecdysozoa</taxon>
        <taxon>Nematoda</taxon>
        <taxon>Chromadorea</taxon>
        <taxon>Rhabditida</taxon>
        <taxon>Rhabditina</taxon>
        <taxon>Rhabditomorpha</taxon>
        <taxon>Rhabditoidea</taxon>
        <taxon>Rhabditidae</taxon>
        <taxon>Peloderinae</taxon>
        <taxon>Caenorhabditis</taxon>
    </lineage>
</organism>
<protein>
    <submittedName>
        <fullName evidence="1">Uncharacterized protein</fullName>
    </submittedName>
</protein>
<dbReference type="GeneID" id="78775358"/>
<dbReference type="KEGG" id="crq:GCK72_012154"/>
<dbReference type="RefSeq" id="XP_053583649.1">
    <property type="nucleotide sequence ID" value="XM_053728877.1"/>
</dbReference>
<evidence type="ECO:0000313" key="1">
    <source>
        <dbReference type="EMBL" id="KAF1755704.1"/>
    </source>
</evidence>
<accession>A0A6A5GM50</accession>
<proteinExistence type="predicted"/>
<name>A0A6A5GM50_CAERE</name>
<dbReference type="CTD" id="78775358"/>